<dbReference type="RefSeq" id="WP_152806604.1">
    <property type="nucleotide sequence ID" value="NZ_WHNX01000043.1"/>
</dbReference>
<dbReference type="Pfam" id="PF04909">
    <property type="entry name" value="Amidohydro_2"/>
    <property type="match status" value="1"/>
</dbReference>
<reference evidence="3 4" key="1">
    <citation type="submission" date="2019-10" db="EMBL/GenBank/DDBJ databases">
        <title>Alkalibaculum tamaniensis sp.nov., a new alkaliphilic acetogen, isolated on methoxylated aromatics from a mud volcano.</title>
        <authorList>
            <person name="Khomyakova M.A."/>
            <person name="Merkel A.Y."/>
            <person name="Bonch-Osmolovskaya E.A."/>
            <person name="Slobodkin A.I."/>
        </authorList>
    </citation>
    <scope>NUCLEOTIDE SEQUENCE [LARGE SCALE GENOMIC DNA]</scope>
    <source>
        <strain evidence="3 4">M08DMB</strain>
    </source>
</reference>
<evidence type="ECO:0000259" key="2">
    <source>
        <dbReference type="Pfam" id="PF04909"/>
    </source>
</evidence>
<dbReference type="EMBL" id="WHNX01000043">
    <property type="protein sequence ID" value="MPW27157.1"/>
    <property type="molecule type" value="Genomic_DNA"/>
</dbReference>
<sequence length="344" mass="39632">MITKQEFVKKEKYLKLNKLGDFIIDYDGDLNIIDFHTHMSNVLPLKVVDPRAKGNILKYKTLPNISNMDLSVPYWTKHTIDNKKKGLLSVLKFSSEGYTIFKDMTNGGTYENCFKSQEENKINRNIVLPISSKKYDRSLESLKIAKDYPDKFTAFCSVHPNDSEIKEKLVKYKTLGAKGYKLKITDLELKNNFTPLIEAFKICYEIGFPVLLHTGSLTHIDKKDTSKLMWKLLQSTRVEIFGELLNKLPKDFKFIFGHSGIGEYKLVAKYLKQYPATYTELSCQSTNSIQYLINEVGYERLLFGSDWPALPQSITLSRVLSATEDNQQAREYILMKNAEKLLNI</sequence>
<gene>
    <name evidence="3" type="ORF">GC105_15370</name>
</gene>
<dbReference type="Proteomes" id="UP000440004">
    <property type="component" value="Unassembled WGS sequence"/>
</dbReference>
<comment type="caution">
    <text evidence="3">The sequence shown here is derived from an EMBL/GenBank/DDBJ whole genome shotgun (WGS) entry which is preliminary data.</text>
</comment>
<proteinExistence type="predicted"/>
<evidence type="ECO:0000256" key="1">
    <source>
        <dbReference type="ARBA" id="ARBA00023239"/>
    </source>
</evidence>
<name>A0A6A7KDA8_9FIRM</name>
<accession>A0A6A7KDA8</accession>
<protein>
    <submittedName>
        <fullName evidence="3">Amidohydrolase family protein</fullName>
    </submittedName>
</protein>
<dbReference type="GO" id="GO:0016787">
    <property type="term" value="F:hydrolase activity"/>
    <property type="evidence" value="ECO:0007669"/>
    <property type="project" value="UniProtKB-KW"/>
</dbReference>
<keyword evidence="1" id="KW-0456">Lyase</keyword>
<dbReference type="InterPro" id="IPR032465">
    <property type="entry name" value="ACMSD"/>
</dbReference>
<dbReference type="InterPro" id="IPR032466">
    <property type="entry name" value="Metal_Hydrolase"/>
</dbReference>
<dbReference type="GO" id="GO:0016831">
    <property type="term" value="F:carboxy-lyase activity"/>
    <property type="evidence" value="ECO:0007669"/>
    <property type="project" value="InterPro"/>
</dbReference>
<keyword evidence="4" id="KW-1185">Reference proteome</keyword>
<dbReference type="Gene3D" id="3.20.20.140">
    <property type="entry name" value="Metal-dependent hydrolases"/>
    <property type="match status" value="1"/>
</dbReference>
<organism evidence="3 4">
    <name type="scientific">Alkalibaculum sporogenes</name>
    <dbReference type="NCBI Taxonomy" id="2655001"/>
    <lineage>
        <taxon>Bacteria</taxon>
        <taxon>Bacillati</taxon>
        <taxon>Bacillota</taxon>
        <taxon>Clostridia</taxon>
        <taxon>Eubacteriales</taxon>
        <taxon>Eubacteriaceae</taxon>
        <taxon>Alkalibaculum</taxon>
    </lineage>
</organism>
<feature type="domain" description="Amidohydrolase-related" evidence="2">
    <location>
        <begin position="144"/>
        <end position="343"/>
    </location>
</feature>
<dbReference type="AlphaFoldDB" id="A0A6A7KDA8"/>
<dbReference type="InterPro" id="IPR006680">
    <property type="entry name" value="Amidohydro-rel"/>
</dbReference>
<dbReference type="PANTHER" id="PTHR21240">
    <property type="entry name" value="2-AMINO-3-CARBOXYLMUCONATE-6-SEMIALDEHYDE DECARBOXYLASE"/>
    <property type="match status" value="1"/>
</dbReference>
<evidence type="ECO:0000313" key="3">
    <source>
        <dbReference type="EMBL" id="MPW27157.1"/>
    </source>
</evidence>
<dbReference type="SUPFAM" id="SSF51556">
    <property type="entry name" value="Metallo-dependent hydrolases"/>
    <property type="match status" value="1"/>
</dbReference>
<keyword evidence="3" id="KW-0378">Hydrolase</keyword>
<evidence type="ECO:0000313" key="4">
    <source>
        <dbReference type="Proteomes" id="UP000440004"/>
    </source>
</evidence>